<evidence type="ECO:0000256" key="11">
    <source>
        <dbReference type="ARBA" id="ARBA00023136"/>
    </source>
</evidence>
<evidence type="ECO:0000256" key="4">
    <source>
        <dbReference type="ARBA" id="ARBA00022692"/>
    </source>
</evidence>
<evidence type="ECO:0000256" key="7">
    <source>
        <dbReference type="ARBA" id="ARBA00022882"/>
    </source>
</evidence>
<evidence type="ECO:0000256" key="13">
    <source>
        <dbReference type="SAM" id="MobiDB-lite"/>
    </source>
</evidence>
<evidence type="ECO:0000313" key="17">
    <source>
        <dbReference type="Proteomes" id="UP000241890"/>
    </source>
</evidence>
<dbReference type="Pfam" id="PF00520">
    <property type="entry name" value="Ion_trans"/>
    <property type="match status" value="1"/>
</dbReference>
<dbReference type="AlphaFoldDB" id="A0A2R5GQ60"/>
<dbReference type="CDD" id="cd00051">
    <property type="entry name" value="EFh"/>
    <property type="match status" value="1"/>
</dbReference>
<organism evidence="16 17">
    <name type="scientific">Hondaea fermentalgiana</name>
    <dbReference type="NCBI Taxonomy" id="2315210"/>
    <lineage>
        <taxon>Eukaryota</taxon>
        <taxon>Sar</taxon>
        <taxon>Stramenopiles</taxon>
        <taxon>Bigyra</taxon>
        <taxon>Labyrinthulomycetes</taxon>
        <taxon>Thraustochytrida</taxon>
        <taxon>Thraustochytriidae</taxon>
        <taxon>Hondaea</taxon>
    </lineage>
</organism>
<evidence type="ECO:0000256" key="9">
    <source>
        <dbReference type="ARBA" id="ARBA00022989"/>
    </source>
</evidence>
<protein>
    <submittedName>
        <fullName evidence="16">Potassium voltage-gated channel protein Shaker</fullName>
    </submittedName>
</protein>
<dbReference type="SMART" id="SM00054">
    <property type="entry name" value="EFh"/>
    <property type="match status" value="1"/>
</dbReference>
<dbReference type="InterPro" id="IPR027359">
    <property type="entry name" value="Volt_channel_dom_sf"/>
</dbReference>
<dbReference type="InterPro" id="IPR018247">
    <property type="entry name" value="EF_Hand_1_Ca_BS"/>
</dbReference>
<dbReference type="PROSITE" id="PS00018">
    <property type="entry name" value="EF_HAND_1"/>
    <property type="match status" value="1"/>
</dbReference>
<keyword evidence="5" id="KW-0631">Potassium channel</keyword>
<comment type="subcellular location">
    <subcellularLocation>
        <location evidence="1">Membrane</location>
        <topology evidence="1">Multi-pass membrane protein</topology>
    </subcellularLocation>
</comment>
<evidence type="ECO:0000313" key="16">
    <source>
        <dbReference type="EMBL" id="GBG33016.1"/>
    </source>
</evidence>
<evidence type="ECO:0000256" key="2">
    <source>
        <dbReference type="ARBA" id="ARBA00022448"/>
    </source>
</evidence>
<keyword evidence="7" id="KW-0851">Voltage-gated channel</keyword>
<dbReference type="PANTHER" id="PTHR11537:SF254">
    <property type="entry name" value="POTASSIUM VOLTAGE-GATED CHANNEL PROTEIN SHAB"/>
    <property type="match status" value="1"/>
</dbReference>
<keyword evidence="10" id="KW-0406">Ion transport</keyword>
<evidence type="ECO:0000256" key="1">
    <source>
        <dbReference type="ARBA" id="ARBA00004141"/>
    </source>
</evidence>
<accession>A0A2R5GQ60</accession>
<gene>
    <name evidence="16" type="ORF">FCC1311_092402</name>
</gene>
<dbReference type="GO" id="GO:0008076">
    <property type="term" value="C:voltage-gated potassium channel complex"/>
    <property type="evidence" value="ECO:0007669"/>
    <property type="project" value="InterPro"/>
</dbReference>
<keyword evidence="12" id="KW-0407">Ion channel</keyword>
<keyword evidence="11 14" id="KW-0472">Membrane</keyword>
<feature type="compositionally biased region" description="Polar residues" evidence="13">
    <location>
        <begin position="607"/>
        <end position="634"/>
    </location>
</feature>
<dbReference type="Pfam" id="PF13499">
    <property type="entry name" value="EF-hand_7"/>
    <property type="match status" value="1"/>
</dbReference>
<evidence type="ECO:0000256" key="5">
    <source>
        <dbReference type="ARBA" id="ARBA00022826"/>
    </source>
</evidence>
<evidence type="ECO:0000256" key="8">
    <source>
        <dbReference type="ARBA" id="ARBA00022958"/>
    </source>
</evidence>
<feature type="transmembrane region" description="Helical" evidence="14">
    <location>
        <begin position="408"/>
        <end position="431"/>
    </location>
</feature>
<keyword evidence="17" id="KW-1185">Reference proteome</keyword>
<dbReference type="InterPro" id="IPR002048">
    <property type="entry name" value="EF_hand_dom"/>
</dbReference>
<dbReference type="EMBL" id="BEYU01000139">
    <property type="protein sequence ID" value="GBG33016.1"/>
    <property type="molecule type" value="Genomic_DNA"/>
</dbReference>
<feature type="transmembrane region" description="Helical" evidence="14">
    <location>
        <begin position="326"/>
        <end position="350"/>
    </location>
</feature>
<dbReference type="PRINTS" id="PR00169">
    <property type="entry name" value="KCHANNEL"/>
</dbReference>
<keyword evidence="2" id="KW-0813">Transport</keyword>
<dbReference type="InParanoid" id="A0A2R5GQ60"/>
<proteinExistence type="predicted"/>
<keyword evidence="3" id="KW-0633">Potassium transport</keyword>
<dbReference type="PANTHER" id="PTHR11537">
    <property type="entry name" value="VOLTAGE-GATED POTASSIUM CHANNEL"/>
    <property type="match status" value="1"/>
</dbReference>
<dbReference type="Gene3D" id="1.20.120.350">
    <property type="entry name" value="Voltage-gated potassium channels. Chain C"/>
    <property type="match status" value="1"/>
</dbReference>
<evidence type="ECO:0000256" key="14">
    <source>
        <dbReference type="SAM" id="Phobius"/>
    </source>
</evidence>
<evidence type="ECO:0000256" key="12">
    <source>
        <dbReference type="ARBA" id="ARBA00023303"/>
    </source>
</evidence>
<evidence type="ECO:0000256" key="10">
    <source>
        <dbReference type="ARBA" id="ARBA00023065"/>
    </source>
</evidence>
<feature type="region of interest" description="Disordered" evidence="13">
    <location>
        <begin position="563"/>
        <end position="634"/>
    </location>
</feature>
<keyword evidence="8" id="KW-0630">Potassium</keyword>
<dbReference type="SUPFAM" id="SSF47473">
    <property type="entry name" value="EF-hand"/>
    <property type="match status" value="1"/>
</dbReference>
<dbReference type="Gene3D" id="1.10.287.70">
    <property type="match status" value="1"/>
</dbReference>
<dbReference type="InterPro" id="IPR005821">
    <property type="entry name" value="Ion_trans_dom"/>
</dbReference>
<keyword evidence="6" id="KW-0106">Calcium</keyword>
<dbReference type="GO" id="GO:0005509">
    <property type="term" value="F:calcium ion binding"/>
    <property type="evidence" value="ECO:0007669"/>
    <property type="project" value="InterPro"/>
</dbReference>
<dbReference type="InterPro" id="IPR028325">
    <property type="entry name" value="VG_K_chnl"/>
</dbReference>
<reference evidence="16 17" key="1">
    <citation type="submission" date="2017-12" db="EMBL/GenBank/DDBJ databases">
        <title>Sequencing, de novo assembly and annotation of complete genome of a new Thraustochytrid species, strain FCC1311.</title>
        <authorList>
            <person name="Sedici K."/>
            <person name="Godart F."/>
            <person name="Aiese Cigliano R."/>
            <person name="Sanseverino W."/>
            <person name="Barakat M."/>
            <person name="Ortet P."/>
            <person name="Marechal E."/>
            <person name="Cagnac O."/>
            <person name="Amato A."/>
        </authorList>
    </citation>
    <scope>NUCLEOTIDE SEQUENCE [LARGE SCALE GENOMIC DNA]</scope>
</reference>
<dbReference type="InterPro" id="IPR011992">
    <property type="entry name" value="EF-hand-dom_pair"/>
</dbReference>
<evidence type="ECO:0000256" key="3">
    <source>
        <dbReference type="ARBA" id="ARBA00022538"/>
    </source>
</evidence>
<dbReference type="GO" id="GO:0001508">
    <property type="term" value="P:action potential"/>
    <property type="evidence" value="ECO:0007669"/>
    <property type="project" value="TreeGrafter"/>
</dbReference>
<name>A0A2R5GQ60_9STRA</name>
<evidence type="ECO:0000256" key="6">
    <source>
        <dbReference type="ARBA" id="ARBA00022837"/>
    </source>
</evidence>
<sequence length="651" mass="71856">MAAKAVPHPHGELDRLDFEKITLSQAATLVRSTYHTDKRREVLQKIPARLINNRSVHLFMSPETKMQLREIFDHIDADKSNSVDFEEIRDGLLAMQAGISDDEIRELVSSANGSGSINFQGFAALMFHVEARLAKSADAHREAQKAKRAQHYAHARRQTSSPCLRGLTKLAGFASKLRAGVWALVDDPASSTAARIFSSVILSLIVTSCILFMLDGVPALSIVPHLPDAISRFEEVSSIIFSFEFLLRVSSCPSLCSFARSPVNWIDLVAVIPFWLEQYLKAYQQDTGISGGSFRAVRLVRIFRVLKVGRYFRWMHVFVATLQQSIFPLGMVLLIVIIGLIIFASLVYYAERGTWDPLARSFVVTLADGSSANASFDSIPGTFWFIMSTLTTVGYGDMRPHTIIGKCFGIATAIFGILILAIPISIISTNFRVEYERMKTRQEIEQEQLMRGTLSPEQIYQQIHGNKHLKKIITGTRDFSMAAAASDNQHEHQGFAASVYKSCRANQKRVLRELRHKERDNRQDLLDNLHAVQTQYLNARPDGADYHLAVTNPLEFELLRDHAPGTLSGAKPGGCHDPQDGATEASPPHNVPSGPGSGPGLSLEVSKLQSPSQGNRPSPTTDGALSGAASTSSDIVDDAEVNELLRHLDLL</sequence>
<dbReference type="GO" id="GO:0005249">
    <property type="term" value="F:voltage-gated potassium channel activity"/>
    <property type="evidence" value="ECO:0007669"/>
    <property type="project" value="InterPro"/>
</dbReference>
<feature type="domain" description="EF-hand" evidence="15">
    <location>
        <begin position="63"/>
        <end position="98"/>
    </location>
</feature>
<dbReference type="OrthoDB" id="415460at2759"/>
<dbReference type="Proteomes" id="UP000241890">
    <property type="component" value="Unassembled WGS sequence"/>
</dbReference>
<evidence type="ECO:0000259" key="15">
    <source>
        <dbReference type="PROSITE" id="PS50222"/>
    </source>
</evidence>
<keyword evidence="4 14" id="KW-0812">Transmembrane</keyword>
<keyword evidence="9 14" id="KW-1133">Transmembrane helix</keyword>
<dbReference type="SUPFAM" id="SSF81324">
    <property type="entry name" value="Voltage-gated potassium channels"/>
    <property type="match status" value="1"/>
</dbReference>
<comment type="caution">
    <text evidence="16">The sequence shown here is derived from an EMBL/GenBank/DDBJ whole genome shotgun (WGS) entry which is preliminary data.</text>
</comment>
<dbReference type="Gene3D" id="1.10.238.10">
    <property type="entry name" value="EF-hand"/>
    <property type="match status" value="1"/>
</dbReference>
<dbReference type="PROSITE" id="PS50222">
    <property type="entry name" value="EF_HAND_2"/>
    <property type="match status" value="1"/>
</dbReference>